<dbReference type="AlphaFoldDB" id="A0A0L8HWA6"/>
<organism evidence="1">
    <name type="scientific">Octopus bimaculoides</name>
    <name type="common">California two-spotted octopus</name>
    <dbReference type="NCBI Taxonomy" id="37653"/>
    <lineage>
        <taxon>Eukaryota</taxon>
        <taxon>Metazoa</taxon>
        <taxon>Spiralia</taxon>
        <taxon>Lophotrochozoa</taxon>
        <taxon>Mollusca</taxon>
        <taxon>Cephalopoda</taxon>
        <taxon>Coleoidea</taxon>
        <taxon>Octopodiformes</taxon>
        <taxon>Octopoda</taxon>
        <taxon>Incirrata</taxon>
        <taxon>Octopodidae</taxon>
        <taxon>Octopus</taxon>
    </lineage>
</organism>
<proteinExistence type="predicted"/>
<accession>A0A0L8HWA6</accession>
<gene>
    <name evidence="1" type="ORF">OCBIM_22004301mg</name>
</gene>
<dbReference type="EMBL" id="KQ417147">
    <property type="protein sequence ID" value="KOF93487.1"/>
    <property type="molecule type" value="Genomic_DNA"/>
</dbReference>
<reference evidence="1" key="1">
    <citation type="submission" date="2015-07" db="EMBL/GenBank/DDBJ databases">
        <title>MeaNS - Measles Nucleotide Surveillance Program.</title>
        <authorList>
            <person name="Tran T."/>
            <person name="Druce J."/>
        </authorList>
    </citation>
    <scope>NUCLEOTIDE SEQUENCE</scope>
    <source>
        <strain evidence="1">UCB-OBI-ISO-001</strain>
        <tissue evidence="1">Gonad</tissue>
    </source>
</reference>
<evidence type="ECO:0000313" key="1">
    <source>
        <dbReference type="EMBL" id="KOF93487.1"/>
    </source>
</evidence>
<sequence>MSALFDLSFCQFEQGSSKSVRCGHFQALVVVCVPTSFYHGAGPSLSKLPSEYTALLYHAY</sequence>
<name>A0A0L8HWA6_OCTBM</name>
<protein>
    <submittedName>
        <fullName evidence="1">Uncharacterized protein</fullName>
    </submittedName>
</protein>